<comment type="caution">
    <text evidence="5">The sequence shown here is derived from an EMBL/GenBank/DDBJ whole genome shotgun (WGS) entry which is preliminary data.</text>
</comment>
<dbReference type="PATRIC" id="fig|1440762.4.peg.2208"/>
<dbReference type="PANTHER" id="PTHR10302:SF27">
    <property type="entry name" value="SINGLE-STRANDED DNA-BINDING PROTEIN"/>
    <property type="match status" value="1"/>
</dbReference>
<keyword evidence="2" id="KW-0235">DNA replication</keyword>
<dbReference type="STRING" id="1440762.Y882_12845"/>
<gene>
    <name evidence="5" type="ORF">Y882_12845</name>
</gene>
<dbReference type="HAMAP" id="MF_00984">
    <property type="entry name" value="SSB"/>
    <property type="match status" value="1"/>
</dbReference>
<dbReference type="Proteomes" id="UP000035481">
    <property type="component" value="Unassembled WGS sequence"/>
</dbReference>
<dbReference type="GO" id="GO:0006260">
    <property type="term" value="P:DNA replication"/>
    <property type="evidence" value="ECO:0007669"/>
    <property type="project" value="UniProtKB-UniRule"/>
</dbReference>
<dbReference type="Gene3D" id="2.40.50.140">
    <property type="entry name" value="Nucleic acid-binding proteins"/>
    <property type="match status" value="1"/>
</dbReference>
<comment type="subunit">
    <text evidence="2">Homotetramer.</text>
</comment>
<comment type="caution">
    <text evidence="2">Lacks conserved residue(s) required for the propagation of feature annotation.</text>
</comment>
<dbReference type="InterPro" id="IPR011344">
    <property type="entry name" value="ssDNA-bd"/>
</dbReference>
<dbReference type="PANTHER" id="PTHR10302">
    <property type="entry name" value="SINGLE-STRANDED DNA-BINDING PROTEIN"/>
    <property type="match status" value="1"/>
</dbReference>
<evidence type="ECO:0000313" key="6">
    <source>
        <dbReference type="Proteomes" id="UP000035481"/>
    </source>
</evidence>
<dbReference type="EMBL" id="JPLA01000030">
    <property type="protein sequence ID" value="KLD63285.1"/>
    <property type="molecule type" value="Genomic_DNA"/>
</dbReference>
<comment type="function">
    <text evidence="2">Plays an important role in DNA replication, recombination and repair. Binds to ssDNA and to an array of partner proteins to recruit them to their sites of action during DNA metabolism.</text>
</comment>
<keyword evidence="2" id="KW-0233">DNA recombination</keyword>
<dbReference type="SUPFAM" id="SSF50249">
    <property type="entry name" value="Nucleic acid-binding proteins"/>
    <property type="match status" value="1"/>
</dbReference>
<evidence type="ECO:0000256" key="1">
    <source>
        <dbReference type="ARBA" id="ARBA00023125"/>
    </source>
</evidence>
<keyword evidence="2" id="KW-0234">DNA repair</keyword>
<dbReference type="NCBIfam" id="TIGR00621">
    <property type="entry name" value="ssb"/>
    <property type="match status" value="1"/>
</dbReference>
<feature type="compositionally biased region" description="Gly residues" evidence="4">
    <location>
        <begin position="109"/>
        <end position="165"/>
    </location>
</feature>
<feature type="compositionally biased region" description="Polar residues" evidence="4">
    <location>
        <begin position="166"/>
        <end position="181"/>
    </location>
</feature>
<evidence type="ECO:0000313" key="5">
    <source>
        <dbReference type="EMBL" id="KLD63285.1"/>
    </source>
</evidence>
<dbReference type="OrthoDB" id="9809878at2"/>
<dbReference type="InterPro" id="IPR000424">
    <property type="entry name" value="Primosome_PriB/ssb"/>
</dbReference>
<evidence type="ECO:0000256" key="2">
    <source>
        <dbReference type="HAMAP-Rule" id="MF_00984"/>
    </source>
</evidence>
<dbReference type="GO" id="GO:0006281">
    <property type="term" value="P:DNA repair"/>
    <property type="evidence" value="ECO:0007669"/>
    <property type="project" value="UniProtKB-UniRule"/>
</dbReference>
<protein>
    <recommendedName>
        <fullName evidence="2 3">Single-stranded DNA-binding protein</fullName>
        <shortName evidence="2">SSB</shortName>
    </recommendedName>
</protein>
<sequence length="189" mass="19924">MARGINKVIIVGNLGADPETRYTGNGTAITSIRIATSENWTDKQSGEKQERTEWHRVKLFGRLAEIAGEYLKKGRQVYIEGSLRTDKYTDKDGVERFSTDIIAAEMQMLGGGTEGGTGGGGGNFQRAQGGGGGGGQSRQQGGGNYGGGQARGGDNFGGAPRGGDNYGNQQRQSAPPAQNNSFDDDDIPF</sequence>
<reference evidence="5 6" key="1">
    <citation type="journal article" date="2015" name="Antonie Van Leeuwenhoek">
        <title>A phylogenomic and molecular marker based taxonomic framework for the order Xanthomonadales: proposal to transfer the families Algiphilaceae and Solimonadaceae to the order Nevskiales ord. nov. and to create a new family within the order Xanthomonadales, the family Rhodanobacteraceae fam. nov., containing the genus Rhodanobacter and its closest relatives.</title>
        <authorList>
            <person name="Naushad S."/>
            <person name="Adeolu M."/>
            <person name="Wong S."/>
            <person name="Sohail M."/>
            <person name="Schellhorn H.E."/>
            <person name="Gupta R.S."/>
        </authorList>
    </citation>
    <scope>NUCLEOTIDE SEQUENCE [LARGE SCALE GENOMIC DNA]</scope>
    <source>
        <strain evidence="5 6">DSM 16301</strain>
    </source>
</reference>
<dbReference type="PROSITE" id="PS50935">
    <property type="entry name" value="SSB"/>
    <property type="match status" value="1"/>
</dbReference>
<dbReference type="InterPro" id="IPR012340">
    <property type="entry name" value="NA-bd_OB-fold"/>
</dbReference>
<dbReference type="GO" id="GO:0003697">
    <property type="term" value="F:single-stranded DNA binding"/>
    <property type="evidence" value="ECO:0007669"/>
    <property type="project" value="UniProtKB-UniRule"/>
</dbReference>
<organism evidence="5 6">
    <name type="scientific">Dyella japonica DSM 16301</name>
    <dbReference type="NCBI Taxonomy" id="1440762"/>
    <lineage>
        <taxon>Bacteria</taxon>
        <taxon>Pseudomonadati</taxon>
        <taxon>Pseudomonadota</taxon>
        <taxon>Gammaproteobacteria</taxon>
        <taxon>Lysobacterales</taxon>
        <taxon>Rhodanobacteraceae</taxon>
        <taxon>Dyella</taxon>
    </lineage>
</organism>
<accession>A0A0G9H0E6</accession>
<evidence type="ECO:0000256" key="3">
    <source>
        <dbReference type="RuleBase" id="RU000524"/>
    </source>
</evidence>
<dbReference type="AlphaFoldDB" id="A0A0G9H0E6"/>
<dbReference type="Pfam" id="PF00436">
    <property type="entry name" value="SSB"/>
    <property type="match status" value="1"/>
</dbReference>
<keyword evidence="1 2" id="KW-0238">DNA-binding</keyword>
<name>A0A0G9H0E6_9GAMM</name>
<evidence type="ECO:0000256" key="4">
    <source>
        <dbReference type="SAM" id="MobiDB-lite"/>
    </source>
</evidence>
<keyword evidence="2" id="KW-0227">DNA damage</keyword>
<feature type="short sequence motif" description="Important for interaction with partner proteins" evidence="2">
    <location>
        <begin position="184"/>
        <end position="189"/>
    </location>
</feature>
<feature type="region of interest" description="Disordered" evidence="4">
    <location>
        <begin position="109"/>
        <end position="189"/>
    </location>
</feature>
<dbReference type="GO" id="GO:0006310">
    <property type="term" value="P:DNA recombination"/>
    <property type="evidence" value="ECO:0007669"/>
    <property type="project" value="UniProtKB-UniRule"/>
</dbReference>
<dbReference type="GO" id="GO:0009295">
    <property type="term" value="C:nucleoid"/>
    <property type="evidence" value="ECO:0007669"/>
    <property type="project" value="TreeGrafter"/>
</dbReference>
<dbReference type="CDD" id="cd04496">
    <property type="entry name" value="SSB_OBF"/>
    <property type="match status" value="1"/>
</dbReference>
<proteinExistence type="inferred from homology"/>
<dbReference type="RefSeq" id="WP_046972260.1">
    <property type="nucleotide sequence ID" value="NZ_JPLA01000030.1"/>
</dbReference>